<sequence length="69" mass="7122">MKVDSTGAVWRKSKYSGPDGNCVEVAFLSDGNVGVRDTKDCGSGPILAFTPGEWDAFVSGVTDGKLGPA</sequence>
<keyword evidence="3" id="KW-1185">Reference proteome</keyword>
<protein>
    <submittedName>
        <fullName evidence="2">DUF397 domain-containing protein</fullName>
    </submittedName>
</protein>
<dbReference type="EMBL" id="PSZD01000001">
    <property type="protein sequence ID" value="PPJ33168.1"/>
    <property type="molecule type" value="Genomic_DNA"/>
</dbReference>
<dbReference type="RefSeq" id="WP_030516880.1">
    <property type="nucleotide sequence ID" value="NZ_JADLSE010000001.1"/>
</dbReference>
<dbReference type="AlphaFoldDB" id="A0A2S6AFH9"/>
<dbReference type="InterPro" id="IPR007278">
    <property type="entry name" value="DUF397"/>
</dbReference>
<gene>
    <name evidence="2" type="ORF">C5F51_02490</name>
</gene>
<dbReference type="GeneID" id="66718348"/>
<feature type="domain" description="DUF397" evidence="1">
    <location>
        <begin position="8"/>
        <end position="61"/>
    </location>
</feature>
<dbReference type="Proteomes" id="UP000238356">
    <property type="component" value="Unassembled WGS sequence"/>
</dbReference>
<organism evidence="2 3">
    <name type="scientific">Nocardia nova</name>
    <dbReference type="NCBI Taxonomy" id="37330"/>
    <lineage>
        <taxon>Bacteria</taxon>
        <taxon>Bacillati</taxon>
        <taxon>Actinomycetota</taxon>
        <taxon>Actinomycetes</taxon>
        <taxon>Mycobacteriales</taxon>
        <taxon>Nocardiaceae</taxon>
        <taxon>Nocardia</taxon>
    </lineage>
</organism>
<dbReference type="Pfam" id="PF04149">
    <property type="entry name" value="DUF397"/>
    <property type="match status" value="1"/>
</dbReference>
<accession>A0A2S6AFH9</accession>
<reference evidence="2 3" key="1">
    <citation type="submission" date="2018-02" db="EMBL/GenBank/DDBJ databases">
        <title>8 Nocardia nova and 1 Nocardia cyriacigeorgica strain used for evolution to TMP-SMX.</title>
        <authorList>
            <person name="Mehta H."/>
            <person name="Weng J."/>
            <person name="Shamoo Y."/>
        </authorList>
    </citation>
    <scope>NUCLEOTIDE SEQUENCE [LARGE SCALE GENOMIC DNA]</scope>
    <source>
        <strain evidence="2 3">BAA2227</strain>
    </source>
</reference>
<proteinExistence type="predicted"/>
<comment type="caution">
    <text evidence="2">The sequence shown here is derived from an EMBL/GenBank/DDBJ whole genome shotgun (WGS) entry which is preliminary data.</text>
</comment>
<name>A0A2S6AFH9_9NOCA</name>
<evidence type="ECO:0000313" key="2">
    <source>
        <dbReference type="EMBL" id="PPJ33168.1"/>
    </source>
</evidence>
<evidence type="ECO:0000259" key="1">
    <source>
        <dbReference type="Pfam" id="PF04149"/>
    </source>
</evidence>
<evidence type="ECO:0000313" key="3">
    <source>
        <dbReference type="Proteomes" id="UP000238356"/>
    </source>
</evidence>